<organism evidence="1 2">
    <name type="scientific">Mycolicibacterium aichiense</name>
    <dbReference type="NCBI Taxonomy" id="1799"/>
    <lineage>
        <taxon>Bacteria</taxon>
        <taxon>Bacillati</taxon>
        <taxon>Actinomycetota</taxon>
        <taxon>Actinomycetes</taxon>
        <taxon>Mycobacteriales</taxon>
        <taxon>Mycobacteriaceae</taxon>
        <taxon>Mycolicibacterium</taxon>
    </lineage>
</organism>
<name>A0AAD1HIJ6_9MYCO</name>
<dbReference type="EMBL" id="AP022561">
    <property type="protein sequence ID" value="BBX05465.1"/>
    <property type="molecule type" value="Genomic_DNA"/>
</dbReference>
<protein>
    <submittedName>
        <fullName evidence="1">Uncharacterized protein</fullName>
    </submittedName>
</protein>
<sequence length="96" mass="9956">MATLADDGPAAKLGVTRCVLPTAAGFGLAADAVAPEAVEVFDGWAFATGGVLANQEPIPRATASAPTLPICAALPMTRTPASRYDRWYEVRAVRGR</sequence>
<dbReference type="Proteomes" id="UP000467327">
    <property type="component" value="Chromosome"/>
</dbReference>
<accession>A0AAD1HIJ6</accession>
<evidence type="ECO:0000313" key="1">
    <source>
        <dbReference type="EMBL" id="BBX05465.1"/>
    </source>
</evidence>
<keyword evidence="2" id="KW-1185">Reference proteome</keyword>
<dbReference type="AlphaFoldDB" id="A0AAD1HIJ6"/>
<evidence type="ECO:0000313" key="2">
    <source>
        <dbReference type="Proteomes" id="UP000467327"/>
    </source>
</evidence>
<gene>
    <name evidence="1" type="ORF">MAIC_02680</name>
</gene>
<proteinExistence type="predicted"/>
<dbReference type="KEGG" id="maic:MAIC_02680"/>
<reference evidence="1 2" key="1">
    <citation type="journal article" date="2019" name="Emerg. Microbes Infect.">
        <title>Comprehensive subspecies identification of 175 nontuberculous mycobacteria species based on 7547 genomic profiles.</title>
        <authorList>
            <person name="Matsumoto Y."/>
            <person name="Kinjo T."/>
            <person name="Motooka D."/>
            <person name="Nabeya D."/>
            <person name="Jung N."/>
            <person name="Uechi K."/>
            <person name="Horii T."/>
            <person name="Iida T."/>
            <person name="Fujita J."/>
            <person name="Nakamura S."/>
        </authorList>
    </citation>
    <scope>NUCLEOTIDE SEQUENCE [LARGE SCALE GENOMIC DNA]</scope>
    <source>
        <strain evidence="1 2">JCM 6376</strain>
    </source>
</reference>